<feature type="transmembrane region" description="Helical" evidence="2">
    <location>
        <begin position="79"/>
        <end position="102"/>
    </location>
</feature>
<feature type="transmembrane region" description="Helical" evidence="2">
    <location>
        <begin position="160"/>
        <end position="186"/>
    </location>
</feature>
<protein>
    <recommendedName>
        <fullName evidence="3">HTH cro/C1-type domain-containing protein</fullName>
    </recommendedName>
</protein>
<feature type="transmembrane region" description="Helical" evidence="2">
    <location>
        <begin position="108"/>
        <end position="126"/>
    </location>
</feature>
<dbReference type="Pfam" id="PF01381">
    <property type="entry name" value="HTH_3"/>
    <property type="match status" value="1"/>
</dbReference>
<gene>
    <name evidence="4" type="ORF">BSQ49_11505</name>
</gene>
<organism evidence="4 5">
    <name type="scientific">Liquorilactobacillus hordei</name>
    <dbReference type="NCBI Taxonomy" id="468911"/>
    <lineage>
        <taxon>Bacteria</taxon>
        <taxon>Bacillati</taxon>
        <taxon>Bacillota</taxon>
        <taxon>Bacilli</taxon>
        <taxon>Lactobacillales</taxon>
        <taxon>Lactobacillaceae</taxon>
        <taxon>Liquorilactobacillus</taxon>
    </lineage>
</organism>
<dbReference type="Gene3D" id="1.10.260.40">
    <property type="entry name" value="lambda repressor-like DNA-binding domains"/>
    <property type="match status" value="1"/>
</dbReference>
<feature type="domain" description="HTH cro/C1-type" evidence="3">
    <location>
        <begin position="7"/>
        <end position="61"/>
    </location>
</feature>
<reference evidence="4 5" key="1">
    <citation type="submission" date="2016-11" db="EMBL/GenBank/DDBJ databases">
        <title>Interaction between Lactobacillus species and yeast in water kefir.</title>
        <authorList>
            <person name="Behr J."/>
            <person name="Xu D."/>
            <person name="Vogel R.F."/>
        </authorList>
    </citation>
    <scope>NUCLEOTIDE SEQUENCE [LARGE SCALE GENOMIC DNA]</scope>
    <source>
        <strain evidence="4 5">TMW 1.1822</strain>
    </source>
</reference>
<accession>A0A3Q8CMT3</accession>
<keyword evidence="2" id="KW-1133">Transmembrane helix</keyword>
<dbReference type="InterPro" id="IPR010982">
    <property type="entry name" value="Lambda_DNA-bd_dom_sf"/>
</dbReference>
<evidence type="ECO:0000313" key="5">
    <source>
        <dbReference type="Proteomes" id="UP000314960"/>
    </source>
</evidence>
<dbReference type="PANTHER" id="PTHR46558">
    <property type="entry name" value="TRACRIPTIONAL REGULATORY PROTEIN-RELATED-RELATED"/>
    <property type="match status" value="1"/>
</dbReference>
<keyword evidence="2" id="KW-0472">Membrane</keyword>
<dbReference type="RefSeq" id="WP_141055438.1">
    <property type="nucleotide sequence ID" value="NZ_CP018176.1"/>
</dbReference>
<dbReference type="CDD" id="cd00093">
    <property type="entry name" value="HTH_XRE"/>
    <property type="match status" value="1"/>
</dbReference>
<evidence type="ECO:0000313" key="4">
    <source>
        <dbReference type="EMBL" id="AUJ30756.1"/>
    </source>
</evidence>
<dbReference type="AlphaFoldDB" id="A0A3Q8CMT3"/>
<evidence type="ECO:0000256" key="1">
    <source>
        <dbReference type="ARBA" id="ARBA00023125"/>
    </source>
</evidence>
<dbReference type="SUPFAM" id="SSF47413">
    <property type="entry name" value="lambda repressor-like DNA-binding domains"/>
    <property type="match status" value="1"/>
</dbReference>
<keyword evidence="1" id="KW-0238">DNA-binding</keyword>
<evidence type="ECO:0000259" key="3">
    <source>
        <dbReference type="PROSITE" id="PS50943"/>
    </source>
</evidence>
<sequence>MNFGKQLILIRKQHGFSQEKLAQKLYVSRQTISSWENNKTYPDLKSLLILSEMVDTSVDNLVKGDIDQLRYQRMRRKVYWLYITNVLCLLLIYLAFISLHWLPLSISLVAMVTFTILGIENTLYLIKFSNSTNLHNIRQILNYLNGKSTQKNKLTKQNLWIQYIFGGFLGILISLLLLFLISKYILGMALFI</sequence>
<dbReference type="InterPro" id="IPR001387">
    <property type="entry name" value="Cro/C1-type_HTH"/>
</dbReference>
<name>A0A3Q8CMT3_9LACO</name>
<evidence type="ECO:0000256" key="2">
    <source>
        <dbReference type="SAM" id="Phobius"/>
    </source>
</evidence>
<keyword evidence="2" id="KW-0812">Transmembrane</keyword>
<dbReference type="PROSITE" id="PS50943">
    <property type="entry name" value="HTH_CROC1"/>
    <property type="match status" value="1"/>
</dbReference>
<dbReference type="Proteomes" id="UP000314960">
    <property type="component" value="Chromosome"/>
</dbReference>
<dbReference type="EMBL" id="CP018176">
    <property type="protein sequence ID" value="AUJ30756.1"/>
    <property type="molecule type" value="Genomic_DNA"/>
</dbReference>
<dbReference type="KEGG" id="lhw:BSQ49_11505"/>
<dbReference type="PANTHER" id="PTHR46558:SF15">
    <property type="entry name" value="HELIX-TURN-HELIX DOMAIN PROTEIN"/>
    <property type="match status" value="1"/>
</dbReference>
<proteinExistence type="predicted"/>
<dbReference type="GO" id="GO:0003677">
    <property type="term" value="F:DNA binding"/>
    <property type="evidence" value="ECO:0007669"/>
    <property type="project" value="UniProtKB-KW"/>
</dbReference>
<dbReference type="SMART" id="SM00530">
    <property type="entry name" value="HTH_XRE"/>
    <property type="match status" value="1"/>
</dbReference>